<reference evidence="4 5" key="1">
    <citation type="submission" date="2020-08" db="EMBL/GenBank/DDBJ databases">
        <title>The genome sequence of type strain Novosphingobium flavum NBRC 111647.</title>
        <authorList>
            <person name="Liu Y."/>
        </authorList>
    </citation>
    <scope>NUCLEOTIDE SEQUENCE [LARGE SCALE GENOMIC DNA]</scope>
    <source>
        <strain evidence="4 5">NBRC 111647</strain>
    </source>
</reference>
<evidence type="ECO:0000256" key="3">
    <source>
        <dbReference type="SAM" id="MobiDB-lite"/>
    </source>
</evidence>
<accession>A0A7X1KN60</accession>
<keyword evidence="2" id="KW-0732">Signal</keyword>
<feature type="compositionally biased region" description="Pro residues" evidence="3">
    <location>
        <begin position="238"/>
        <end position="252"/>
    </location>
</feature>
<dbReference type="PRINTS" id="PR01805">
    <property type="entry name" value="VACJLIPOPROT"/>
</dbReference>
<dbReference type="GO" id="GO:0120010">
    <property type="term" value="P:intermembrane phospholipid transfer"/>
    <property type="evidence" value="ECO:0007669"/>
    <property type="project" value="TreeGrafter"/>
</dbReference>
<dbReference type="EMBL" id="JACLAW010000014">
    <property type="protein sequence ID" value="MBC2667020.1"/>
    <property type="molecule type" value="Genomic_DNA"/>
</dbReference>
<comment type="similarity">
    <text evidence="1">Belongs to the MlaA family.</text>
</comment>
<dbReference type="InterPro" id="IPR007428">
    <property type="entry name" value="MlaA"/>
</dbReference>
<proteinExistence type="inferred from homology"/>
<keyword evidence="5" id="KW-1185">Reference proteome</keyword>
<dbReference type="RefSeq" id="WP_185665322.1">
    <property type="nucleotide sequence ID" value="NZ_JACLAW010000014.1"/>
</dbReference>
<dbReference type="AlphaFoldDB" id="A0A7X1KN60"/>
<gene>
    <name evidence="4" type="ORF">H7F51_15995</name>
</gene>
<dbReference type="PANTHER" id="PTHR30035">
    <property type="entry name" value="LIPOPROTEIN VACJ-RELATED"/>
    <property type="match status" value="1"/>
</dbReference>
<comment type="caution">
    <text evidence="4">The sequence shown here is derived from an EMBL/GenBank/DDBJ whole genome shotgun (WGS) entry which is preliminary data.</text>
</comment>
<dbReference type="GO" id="GO:0016020">
    <property type="term" value="C:membrane"/>
    <property type="evidence" value="ECO:0007669"/>
    <property type="project" value="InterPro"/>
</dbReference>
<evidence type="ECO:0000256" key="2">
    <source>
        <dbReference type="ARBA" id="ARBA00022729"/>
    </source>
</evidence>
<protein>
    <submittedName>
        <fullName evidence="4">VacJ family lipoprotein</fullName>
    </submittedName>
</protein>
<feature type="region of interest" description="Disordered" evidence="3">
    <location>
        <begin position="229"/>
        <end position="252"/>
    </location>
</feature>
<dbReference type="Proteomes" id="UP000566813">
    <property type="component" value="Unassembled WGS sequence"/>
</dbReference>
<sequence length="252" mass="26896">MEVPPAADDAAALAPEGDIVISARRANPGDPAVKVNEASFQAIEAVDKAFVGPVAKVYEKGVPKPVRSGLRNFLRNLEQPVIALNFLLQLKPVSAVKAVARFGINSTIGVAGVLDVAKRKPFNLPYRPNGFANTLACYGVGPGPFLFLPLVGPTTLRDVFGLVLDKSALPVAVGAPFNKKEYALPSNVISALNRRVEMDGQISKLREESNPYAATRELYLQQRKAEISAICPKKGDPPPDPDLPPRPGKGVD</sequence>
<evidence type="ECO:0000256" key="1">
    <source>
        <dbReference type="ARBA" id="ARBA00010634"/>
    </source>
</evidence>
<evidence type="ECO:0000313" key="4">
    <source>
        <dbReference type="EMBL" id="MBC2667020.1"/>
    </source>
</evidence>
<organism evidence="4 5">
    <name type="scientific">Novosphingobium flavum</name>
    <dbReference type="NCBI Taxonomy" id="1778672"/>
    <lineage>
        <taxon>Bacteria</taxon>
        <taxon>Pseudomonadati</taxon>
        <taxon>Pseudomonadota</taxon>
        <taxon>Alphaproteobacteria</taxon>
        <taxon>Sphingomonadales</taxon>
        <taxon>Sphingomonadaceae</taxon>
        <taxon>Novosphingobium</taxon>
    </lineage>
</organism>
<name>A0A7X1KN60_9SPHN</name>
<keyword evidence="4" id="KW-0449">Lipoprotein</keyword>
<evidence type="ECO:0000313" key="5">
    <source>
        <dbReference type="Proteomes" id="UP000566813"/>
    </source>
</evidence>
<dbReference type="PANTHER" id="PTHR30035:SF3">
    <property type="entry name" value="INTERMEMBRANE PHOSPHOLIPID TRANSPORT SYSTEM LIPOPROTEIN MLAA"/>
    <property type="match status" value="1"/>
</dbReference>
<dbReference type="Pfam" id="PF04333">
    <property type="entry name" value="MlaA"/>
    <property type="match status" value="1"/>
</dbReference>